<dbReference type="GO" id="GO:0048219">
    <property type="term" value="P:inter-Golgi cisterna vesicle-mediated transport"/>
    <property type="evidence" value="ECO:0007669"/>
    <property type="project" value="TreeGrafter"/>
</dbReference>
<evidence type="ECO:0000256" key="6">
    <source>
        <dbReference type="ARBA" id="ARBA00022989"/>
    </source>
</evidence>
<dbReference type="GO" id="GO:0000139">
    <property type="term" value="C:Golgi membrane"/>
    <property type="evidence" value="ECO:0007669"/>
    <property type="project" value="UniProtKB-SubCell"/>
</dbReference>
<dbReference type="PANTHER" id="PTHR21094">
    <property type="entry name" value="GOS-28 SNARE- RELATED"/>
    <property type="match status" value="1"/>
</dbReference>
<dbReference type="Gramene" id="ESQ29490">
    <property type="protein sequence ID" value="ESQ29490"/>
    <property type="gene ID" value="EUTSA_v10024040mg"/>
</dbReference>
<dbReference type="eggNOG" id="KOG3208">
    <property type="taxonomic scope" value="Eukaryota"/>
</dbReference>
<gene>
    <name evidence="9" type="ORF">EUTSA_v10024040mg</name>
</gene>
<evidence type="ECO:0008006" key="11">
    <source>
        <dbReference type="Google" id="ProtNLM"/>
    </source>
</evidence>
<dbReference type="GO" id="GO:0015031">
    <property type="term" value="P:protein transport"/>
    <property type="evidence" value="ECO:0007669"/>
    <property type="project" value="UniProtKB-KW"/>
</dbReference>
<accession>V4JVS4</accession>
<dbReference type="EMBL" id="KI517881">
    <property type="protein sequence ID" value="ESQ29490.1"/>
    <property type="molecule type" value="Genomic_DNA"/>
</dbReference>
<keyword evidence="7" id="KW-0333">Golgi apparatus</keyword>
<keyword evidence="6" id="KW-1133">Transmembrane helix</keyword>
<sequence>MDVPSSWDALRKQARKIEAQLDEQMHSYRRLVLTKALTKSDGAESDLEAGIDLLLICYVNAQMQAWVSSGGSEMVSHTLTRHQEILQDLTHVFIHFLTQTISPSLKDAA</sequence>
<reference evidence="9 10" key="1">
    <citation type="journal article" date="2013" name="Front. Plant Sci.">
        <title>The Reference Genome of the Halophytic Plant Eutrema salsugineum.</title>
        <authorList>
            <person name="Yang R."/>
            <person name="Jarvis D.E."/>
            <person name="Chen H."/>
            <person name="Beilstein M.A."/>
            <person name="Grimwood J."/>
            <person name="Jenkins J."/>
            <person name="Shu S."/>
            <person name="Prochnik S."/>
            <person name="Xin M."/>
            <person name="Ma C."/>
            <person name="Schmutz J."/>
            <person name="Wing R.A."/>
            <person name="Mitchell-Olds T."/>
            <person name="Schumaker K.S."/>
            <person name="Wang X."/>
        </authorList>
    </citation>
    <scope>NUCLEOTIDE SEQUENCE [LARGE SCALE GENOMIC DNA]</scope>
</reference>
<evidence type="ECO:0000313" key="10">
    <source>
        <dbReference type="Proteomes" id="UP000030689"/>
    </source>
</evidence>
<protein>
    <recommendedName>
        <fullName evidence="11">Golgi SNAP receptor complex member 1</fullName>
    </recommendedName>
</protein>
<dbReference type="AlphaFoldDB" id="V4JVS4"/>
<dbReference type="GO" id="GO:0005484">
    <property type="term" value="F:SNAP receptor activity"/>
    <property type="evidence" value="ECO:0007669"/>
    <property type="project" value="TreeGrafter"/>
</dbReference>
<evidence type="ECO:0000256" key="5">
    <source>
        <dbReference type="ARBA" id="ARBA00022927"/>
    </source>
</evidence>
<keyword evidence="3" id="KW-0813">Transport</keyword>
<keyword evidence="10" id="KW-1185">Reference proteome</keyword>
<evidence type="ECO:0000313" key="9">
    <source>
        <dbReference type="EMBL" id="ESQ29490.1"/>
    </source>
</evidence>
<evidence type="ECO:0000256" key="4">
    <source>
        <dbReference type="ARBA" id="ARBA00022692"/>
    </source>
</evidence>
<dbReference type="GO" id="GO:0031201">
    <property type="term" value="C:SNARE complex"/>
    <property type="evidence" value="ECO:0007669"/>
    <property type="project" value="TreeGrafter"/>
</dbReference>
<evidence type="ECO:0000256" key="1">
    <source>
        <dbReference type="ARBA" id="ARBA00004409"/>
    </source>
</evidence>
<comment type="subcellular location">
    <subcellularLocation>
        <location evidence="1">Golgi apparatus membrane</location>
        <topology evidence="1">Single-pass type IV membrane protein</topology>
    </subcellularLocation>
</comment>
<evidence type="ECO:0000256" key="3">
    <source>
        <dbReference type="ARBA" id="ARBA00022448"/>
    </source>
</evidence>
<name>V4JVS4_EUTSA</name>
<dbReference type="KEGG" id="eus:EUTSA_v10024040mg"/>
<proteinExistence type="inferred from homology"/>
<keyword evidence="5" id="KW-0653">Protein transport</keyword>
<dbReference type="Proteomes" id="UP000030689">
    <property type="component" value="Unassembled WGS sequence"/>
</dbReference>
<keyword evidence="4" id="KW-0812">Transmembrane</keyword>
<evidence type="ECO:0000256" key="8">
    <source>
        <dbReference type="ARBA" id="ARBA00023136"/>
    </source>
</evidence>
<evidence type="ECO:0000256" key="7">
    <source>
        <dbReference type="ARBA" id="ARBA00023034"/>
    </source>
</evidence>
<dbReference type="GO" id="GO:0005797">
    <property type="term" value="C:Golgi medial cisterna"/>
    <property type="evidence" value="ECO:0007669"/>
    <property type="project" value="TreeGrafter"/>
</dbReference>
<dbReference type="STRING" id="72664.V4JVS4"/>
<dbReference type="OMA" id="LICYVNA"/>
<evidence type="ECO:0000256" key="2">
    <source>
        <dbReference type="ARBA" id="ARBA00008473"/>
    </source>
</evidence>
<dbReference type="GO" id="GO:0006888">
    <property type="term" value="P:endoplasmic reticulum to Golgi vesicle-mediated transport"/>
    <property type="evidence" value="ECO:0007669"/>
    <property type="project" value="InterPro"/>
</dbReference>
<dbReference type="PANTHER" id="PTHR21094:SF4">
    <property type="entry name" value="GOLGI SNAP RECEPTOR COMPLEX MEMBER 1"/>
    <property type="match status" value="1"/>
</dbReference>
<dbReference type="GO" id="GO:0005801">
    <property type="term" value="C:cis-Golgi network"/>
    <property type="evidence" value="ECO:0007669"/>
    <property type="project" value="InterPro"/>
</dbReference>
<dbReference type="InterPro" id="IPR023601">
    <property type="entry name" value="Golgi_SNAP_su1"/>
</dbReference>
<keyword evidence="8" id="KW-0472">Membrane</keyword>
<comment type="similarity">
    <text evidence="2">Belongs to the GOSR1 family.</text>
</comment>
<dbReference type="GO" id="GO:0006906">
    <property type="term" value="P:vesicle fusion"/>
    <property type="evidence" value="ECO:0007669"/>
    <property type="project" value="TreeGrafter"/>
</dbReference>
<organism evidence="9 10">
    <name type="scientific">Eutrema salsugineum</name>
    <name type="common">Saltwater cress</name>
    <name type="synonym">Sisymbrium salsugineum</name>
    <dbReference type="NCBI Taxonomy" id="72664"/>
    <lineage>
        <taxon>Eukaryota</taxon>
        <taxon>Viridiplantae</taxon>
        <taxon>Streptophyta</taxon>
        <taxon>Embryophyta</taxon>
        <taxon>Tracheophyta</taxon>
        <taxon>Spermatophyta</taxon>
        <taxon>Magnoliopsida</taxon>
        <taxon>eudicotyledons</taxon>
        <taxon>Gunneridae</taxon>
        <taxon>Pentapetalae</taxon>
        <taxon>rosids</taxon>
        <taxon>malvids</taxon>
        <taxon>Brassicales</taxon>
        <taxon>Brassicaceae</taxon>
        <taxon>Eutremeae</taxon>
        <taxon>Eutrema</taxon>
    </lineage>
</organism>